<feature type="region of interest" description="Disordered" evidence="1">
    <location>
        <begin position="1"/>
        <end position="43"/>
    </location>
</feature>
<accession>A0AAD5V9C2</accession>
<feature type="compositionally biased region" description="Polar residues" evidence="1">
    <location>
        <begin position="21"/>
        <end position="42"/>
    </location>
</feature>
<sequence>MSPRLPASAIHEADDVRPSSAAPTSARTYSQLPPGSPKSSGTLPLANARALSENNLLSNRQELPLPLDLMTQLQRSGPSVVKTRSGSVLSRGFILKTDHYPSGRALDLDINVHGAPNFRSPRIGSLNVFGVAQPRTQGLRGILSVLRCRPGTPNPTHVVWFCTREEPIDRAENLEAIEIRLKNDILAESSKFGGLILTHNEVATDEGDGAILPTWTSVDTANVRTTRELMENMRRDGWNVEYHRIPISPDRPIEDNYLDAYLKVIKRTDPQKTALVFNCGMGAVRTTFAMVAACIVRRQQLIASGMDDPFQGGRGISQRSGINTPLGNQAPPELRIAQALEQVSLQQDLNRSLLRITYILEQQLDTKTSQSAVELLLTHPVLLDSLRKAHMGNYGVILSLLGCLDHGLQAKKLVDRVIDSCDHVTNLREDVFTYRVRYSLTTTMDEDSRENFLNKAVKSLEKYFFIIAFASYVETHHDFTQSFSDWLKTRTEIWNQISFLRKASGSRLNVFAPVNDLSALSKSSAGPRALLAGQTNDVAIAGGQILGDEYSDHVVKDRSGIILREGTLLKSDQWLSESRHVAHGIRGAINFRNIPGTTIYALGQPTLSAIDEVVSQVRDAHPSADRILWITLREEPIVYINGAPYCLRRERFSLRNMKDYGGISASRLEALEDRLRDDVVAELNSFGGRLLLHSETPDGSVIPVWEVVEPHNVSVLKEVMSSRGHLEGDVELCYSRIPITAERPPDFSDLTELINVVTRNFTSKTPIVINCQLGRGRSTLTSVILVLIQQWLENAAVLKTPSSPRLSRSITATSLASLDGLEYEAVDHRHSYQVINNLIRVIRKGAKVKNKVDDAIDLCSEVLNLRDAIENARSRAEQATDERQKRVFAQKGLQNLRRYFELIVFQAYLQSIEPDTRETMESIETFVKDRPVIKTFENEFMEDGLNALKPLERVDITEGMPLPDEVKQVVANRSGVILSASTILKSDFFSNLQKMSLPERIDGSPNFRRIPLTLRLIRSGSASPTERAEFAPGQADDGKWVCGSGMPTVHGLRRALSRVDAGPGGKNKVYWTSLREEPVIYVAGRPHVLRLVDKPLENVEATGVTTQVVERMEESFKKDVLREVRAGYGRILLHDEVEERPGVFSIIPIWEHVSEEDIMTPRDVFDLMEREGYKVDYDRVAVTDEQAPLPTVFSELLNRVRSGYDDAGDFIFNCQMGRGRTTTGMVTACLIATMNKFHTFEDDGTSTPEEAEPYDSIDGPSEEEAYLQGEYKTILHLVGVLTHGKMAKRLTDRAIDLMQDVQNLRKAIYDYKLKVETCEKGSAKQRKLSNLGINYLYRYATLIVFANYLMEMHEYQGPESEFPAFPAWLSEHREITTLLNRRTLD</sequence>
<dbReference type="EMBL" id="JANAWD010000044">
    <property type="protein sequence ID" value="KAJ3489478.1"/>
    <property type="molecule type" value="Genomic_DNA"/>
</dbReference>
<gene>
    <name evidence="2" type="ORF">NLI96_g2096</name>
</gene>
<dbReference type="CDD" id="cd14496">
    <property type="entry name" value="PTP_paladin"/>
    <property type="match status" value="3"/>
</dbReference>
<protein>
    <recommendedName>
        <fullName evidence="4">Paladin</fullName>
    </recommendedName>
</protein>
<keyword evidence="3" id="KW-1185">Reference proteome</keyword>
<name>A0AAD5V9C2_9APHY</name>
<evidence type="ECO:0008006" key="4">
    <source>
        <dbReference type="Google" id="ProtNLM"/>
    </source>
</evidence>
<dbReference type="SMART" id="SM01301">
    <property type="entry name" value="PTPlike_phytase"/>
    <property type="match status" value="3"/>
</dbReference>
<reference evidence="2" key="1">
    <citation type="submission" date="2022-07" db="EMBL/GenBank/DDBJ databases">
        <title>Genome Sequence of Physisporinus lineatus.</title>
        <authorList>
            <person name="Buettner E."/>
        </authorList>
    </citation>
    <scope>NUCLEOTIDE SEQUENCE</scope>
    <source>
        <strain evidence="2">VT162</strain>
    </source>
</reference>
<dbReference type="InterPro" id="IPR029021">
    <property type="entry name" value="Prot-tyrosine_phosphatase-like"/>
</dbReference>
<dbReference type="Gene3D" id="3.90.190.10">
    <property type="entry name" value="Protein tyrosine phosphatase superfamily"/>
    <property type="match status" value="3"/>
</dbReference>
<dbReference type="InterPro" id="IPR050561">
    <property type="entry name" value="PTP"/>
</dbReference>
<proteinExistence type="predicted"/>
<evidence type="ECO:0000256" key="1">
    <source>
        <dbReference type="SAM" id="MobiDB-lite"/>
    </source>
</evidence>
<organism evidence="2 3">
    <name type="scientific">Meripilus lineatus</name>
    <dbReference type="NCBI Taxonomy" id="2056292"/>
    <lineage>
        <taxon>Eukaryota</taxon>
        <taxon>Fungi</taxon>
        <taxon>Dikarya</taxon>
        <taxon>Basidiomycota</taxon>
        <taxon>Agaricomycotina</taxon>
        <taxon>Agaricomycetes</taxon>
        <taxon>Polyporales</taxon>
        <taxon>Meripilaceae</taxon>
        <taxon>Meripilus</taxon>
    </lineage>
</organism>
<dbReference type="Proteomes" id="UP001212997">
    <property type="component" value="Unassembled WGS sequence"/>
</dbReference>
<evidence type="ECO:0000313" key="3">
    <source>
        <dbReference type="Proteomes" id="UP001212997"/>
    </source>
</evidence>
<comment type="caution">
    <text evidence="2">The sequence shown here is derived from an EMBL/GenBank/DDBJ whole genome shotgun (WGS) entry which is preliminary data.</text>
</comment>
<evidence type="ECO:0000313" key="2">
    <source>
        <dbReference type="EMBL" id="KAJ3489478.1"/>
    </source>
</evidence>
<dbReference type="PANTHER" id="PTHR23339">
    <property type="entry name" value="TYROSINE SPECIFIC PROTEIN PHOSPHATASE AND DUAL SPECIFICITY PROTEIN PHOSPHATASE"/>
    <property type="match status" value="1"/>
</dbReference>
<dbReference type="SUPFAM" id="SSF52799">
    <property type="entry name" value="(Phosphotyrosine protein) phosphatases II"/>
    <property type="match status" value="3"/>
</dbReference>
<dbReference type="Pfam" id="PF14566">
    <property type="entry name" value="PTPlike_phytase"/>
    <property type="match status" value="3"/>
</dbReference>